<organism evidence="3 4">
    <name type="scientific">Allonocardiopsis opalescens</name>
    <dbReference type="NCBI Taxonomy" id="1144618"/>
    <lineage>
        <taxon>Bacteria</taxon>
        <taxon>Bacillati</taxon>
        <taxon>Actinomycetota</taxon>
        <taxon>Actinomycetes</taxon>
        <taxon>Streptosporangiales</taxon>
        <taxon>Allonocardiopsis</taxon>
    </lineage>
</organism>
<keyword evidence="2" id="KW-0812">Transmembrane</keyword>
<dbReference type="EMBL" id="PVZC01000016">
    <property type="protein sequence ID" value="PRX90853.1"/>
    <property type="molecule type" value="Genomic_DNA"/>
</dbReference>
<dbReference type="RefSeq" id="WP_106253798.1">
    <property type="nucleotide sequence ID" value="NZ_PVZC01000016.1"/>
</dbReference>
<evidence type="ECO:0000256" key="1">
    <source>
        <dbReference type="SAM" id="Coils"/>
    </source>
</evidence>
<dbReference type="AlphaFoldDB" id="A0A2T0PPM9"/>
<comment type="caution">
    <text evidence="3">The sequence shown here is derived from an EMBL/GenBank/DDBJ whole genome shotgun (WGS) entry which is preliminary data.</text>
</comment>
<feature type="transmembrane region" description="Helical" evidence="2">
    <location>
        <begin position="20"/>
        <end position="48"/>
    </location>
</feature>
<gene>
    <name evidence="3" type="ORF">CLV72_11649</name>
</gene>
<keyword evidence="2" id="KW-1133">Transmembrane helix</keyword>
<dbReference type="Proteomes" id="UP000237846">
    <property type="component" value="Unassembled WGS sequence"/>
</dbReference>
<keyword evidence="2" id="KW-0472">Membrane</keyword>
<feature type="coiled-coil region" evidence="1">
    <location>
        <begin position="53"/>
        <end position="80"/>
    </location>
</feature>
<evidence type="ECO:0000256" key="2">
    <source>
        <dbReference type="SAM" id="Phobius"/>
    </source>
</evidence>
<keyword evidence="4" id="KW-1185">Reference proteome</keyword>
<reference evidence="3 4" key="1">
    <citation type="submission" date="2018-03" db="EMBL/GenBank/DDBJ databases">
        <title>Genomic Encyclopedia of Archaeal and Bacterial Type Strains, Phase II (KMG-II): from individual species to whole genera.</title>
        <authorList>
            <person name="Goeker M."/>
        </authorList>
    </citation>
    <scope>NUCLEOTIDE SEQUENCE [LARGE SCALE GENOMIC DNA]</scope>
    <source>
        <strain evidence="3 4">DSM 45601</strain>
    </source>
</reference>
<accession>A0A2T0PPM9</accession>
<protein>
    <submittedName>
        <fullName evidence="3">Uncharacterized protein</fullName>
    </submittedName>
</protein>
<keyword evidence="1" id="KW-0175">Coiled coil</keyword>
<evidence type="ECO:0000313" key="4">
    <source>
        <dbReference type="Proteomes" id="UP000237846"/>
    </source>
</evidence>
<evidence type="ECO:0000313" key="3">
    <source>
        <dbReference type="EMBL" id="PRX90853.1"/>
    </source>
</evidence>
<name>A0A2T0PPM9_9ACTN</name>
<proteinExistence type="predicted"/>
<sequence length="86" mass="9260">MYHLASSLNLSGLDREPSTTLVILAAVGATALIVGTIVLVFNLVFLLIDLADASKVRAQLRTTEKELAKVRAELVELRADRDGGVR</sequence>